<name>A0A7X9WYN5_9SPHN</name>
<accession>A0A7X9WYN5</accession>
<reference evidence="3 4" key="1">
    <citation type="submission" date="2020-04" db="EMBL/GenBank/DDBJ databases">
        <title>Sphingobium sp. AR-3-1 isolated from Arctic soil.</title>
        <authorList>
            <person name="Dahal R.H."/>
            <person name="Chaudhary D.K."/>
        </authorList>
    </citation>
    <scope>NUCLEOTIDE SEQUENCE [LARGE SCALE GENOMIC DNA]</scope>
    <source>
        <strain evidence="3 4">AR-3-1</strain>
    </source>
</reference>
<feature type="domain" description="ChsH2 rubredoxin-like zinc ribbon" evidence="2">
    <location>
        <begin position="18"/>
        <end position="44"/>
    </location>
</feature>
<dbReference type="InterPro" id="IPR052513">
    <property type="entry name" value="Thioester_dehydratase-like"/>
</dbReference>
<dbReference type="InterPro" id="IPR002878">
    <property type="entry name" value="ChsH2_C"/>
</dbReference>
<dbReference type="PANTHER" id="PTHR34075">
    <property type="entry name" value="BLR3430 PROTEIN"/>
    <property type="match status" value="1"/>
</dbReference>
<dbReference type="RefSeq" id="WP_169574746.1">
    <property type="nucleotide sequence ID" value="NZ_JABBFV010000019.1"/>
</dbReference>
<sequence length="135" mass="14787">MTYSKPLPEADKWSGPFFAGAREGKLLAQKCNSSGRFFFPPSPVSPVTRDANWSWVALSGKGIVSSFVVMHQKYFAGFGDEVPYPVIEVELEEGVRLLSNIVDLGERALVVGMPVEVIFDPVTPDVTLPKFRPAA</sequence>
<proteinExistence type="predicted"/>
<dbReference type="InterPro" id="IPR022002">
    <property type="entry name" value="ChsH2_Znr"/>
</dbReference>
<evidence type="ECO:0000313" key="4">
    <source>
        <dbReference type="Proteomes" id="UP000519023"/>
    </source>
</evidence>
<dbReference type="AlphaFoldDB" id="A0A7X9WYN5"/>
<dbReference type="SUPFAM" id="SSF50249">
    <property type="entry name" value="Nucleic acid-binding proteins"/>
    <property type="match status" value="1"/>
</dbReference>
<feature type="domain" description="ChsH2 C-terminal OB-fold" evidence="1">
    <location>
        <begin position="55"/>
        <end position="119"/>
    </location>
</feature>
<protein>
    <submittedName>
        <fullName evidence="3">Zn-ribbon domain-containing OB-fold protein</fullName>
    </submittedName>
</protein>
<dbReference type="Pfam" id="PF01796">
    <property type="entry name" value="OB_ChsH2_C"/>
    <property type="match status" value="1"/>
</dbReference>
<evidence type="ECO:0000259" key="1">
    <source>
        <dbReference type="Pfam" id="PF01796"/>
    </source>
</evidence>
<dbReference type="Proteomes" id="UP000519023">
    <property type="component" value="Unassembled WGS sequence"/>
</dbReference>
<dbReference type="InterPro" id="IPR012340">
    <property type="entry name" value="NA-bd_OB-fold"/>
</dbReference>
<organism evidence="3 4">
    <name type="scientific">Sphingobium psychrophilum</name>
    <dbReference type="NCBI Taxonomy" id="2728834"/>
    <lineage>
        <taxon>Bacteria</taxon>
        <taxon>Pseudomonadati</taxon>
        <taxon>Pseudomonadota</taxon>
        <taxon>Alphaproteobacteria</taxon>
        <taxon>Sphingomonadales</taxon>
        <taxon>Sphingomonadaceae</taxon>
        <taxon>Sphingobium</taxon>
    </lineage>
</organism>
<dbReference type="Pfam" id="PF12172">
    <property type="entry name" value="zf-ChsH2"/>
    <property type="match status" value="1"/>
</dbReference>
<evidence type="ECO:0000259" key="2">
    <source>
        <dbReference type="Pfam" id="PF12172"/>
    </source>
</evidence>
<dbReference type="EMBL" id="JABBFV010000019">
    <property type="protein sequence ID" value="NML12347.1"/>
    <property type="molecule type" value="Genomic_DNA"/>
</dbReference>
<evidence type="ECO:0000313" key="3">
    <source>
        <dbReference type="EMBL" id="NML12347.1"/>
    </source>
</evidence>
<dbReference type="Gene3D" id="6.10.30.10">
    <property type="match status" value="1"/>
</dbReference>
<keyword evidence="4" id="KW-1185">Reference proteome</keyword>
<dbReference type="PANTHER" id="PTHR34075:SF5">
    <property type="entry name" value="BLR3430 PROTEIN"/>
    <property type="match status" value="1"/>
</dbReference>
<comment type="caution">
    <text evidence="3">The sequence shown here is derived from an EMBL/GenBank/DDBJ whole genome shotgun (WGS) entry which is preliminary data.</text>
</comment>
<gene>
    <name evidence="3" type="ORF">HHL08_19775</name>
</gene>